<accession>A0ABT1T151</accession>
<dbReference type="EMBL" id="JANHOH010000001">
    <property type="protein sequence ID" value="MCQ6958322.1"/>
    <property type="molecule type" value="Genomic_DNA"/>
</dbReference>
<protein>
    <submittedName>
        <fullName evidence="1">Uncharacterized protein</fullName>
    </submittedName>
</protein>
<reference evidence="1 2" key="1">
    <citation type="submission" date="2022-07" db="EMBL/GenBank/DDBJ databases">
        <title>Mucilaginibacter sp. JC4.</title>
        <authorList>
            <person name="Le V."/>
            <person name="Ko S.-R."/>
            <person name="Ahn C.-Y."/>
            <person name="Oh H.-M."/>
        </authorList>
    </citation>
    <scope>NUCLEOTIDE SEQUENCE [LARGE SCALE GENOMIC DNA]</scope>
    <source>
        <strain evidence="1 2">JC4</strain>
    </source>
</reference>
<proteinExistence type="predicted"/>
<dbReference type="Proteomes" id="UP001204376">
    <property type="component" value="Unassembled WGS sequence"/>
</dbReference>
<keyword evidence="2" id="KW-1185">Reference proteome</keyword>
<sequence length="389" mass="44541">MVKSELHQLEKIVAGIVNSNETAGLELEAHRTNFPALIAEVCDDLKKKWEHELFSTVKESIFTRYIQYHQAGIITLSDQISGSLPAGILATSVAESTNISIQAVQYLEDLLEFLEKHFHKFFDFNHVLSAHRFGKEKKSINALLASVLNRLNQLQIDQTLIYAIQNAVNEKLEGARQDGISYRQVIYLKGLFRLIAERAAEATLDTKDLEALLYRHNFNSEYFELYYHTRLAAAVALLPVKKRKLHIDQERQVLASRFPDRSKKFEKDLPSIDEILQALPLFRPAGRRQGDANAASRQTGTARMPLNLSVGQFGLFIRLCYLEGCFPVNNISDILRFFTFHFETKKQLNISVNSFRRAFYGADQANAAIIRDFLQRMLNHLDKTYFPKT</sequence>
<evidence type="ECO:0000313" key="1">
    <source>
        <dbReference type="EMBL" id="MCQ6958322.1"/>
    </source>
</evidence>
<comment type="caution">
    <text evidence="1">The sequence shown here is derived from an EMBL/GenBank/DDBJ whole genome shotgun (WGS) entry which is preliminary data.</text>
</comment>
<evidence type="ECO:0000313" key="2">
    <source>
        <dbReference type="Proteomes" id="UP001204376"/>
    </source>
</evidence>
<organism evidence="1 2">
    <name type="scientific">Mucilaginibacter aquariorum</name>
    <dbReference type="NCBI Taxonomy" id="2967225"/>
    <lineage>
        <taxon>Bacteria</taxon>
        <taxon>Pseudomonadati</taxon>
        <taxon>Bacteroidota</taxon>
        <taxon>Sphingobacteriia</taxon>
        <taxon>Sphingobacteriales</taxon>
        <taxon>Sphingobacteriaceae</taxon>
        <taxon>Mucilaginibacter</taxon>
    </lineage>
</organism>
<gene>
    <name evidence="1" type="ORF">NPE20_10150</name>
</gene>
<dbReference type="RefSeq" id="WP_256538498.1">
    <property type="nucleotide sequence ID" value="NZ_JANHOH010000001.1"/>
</dbReference>
<name>A0ABT1T151_9SPHI</name>